<reference evidence="6 7" key="1">
    <citation type="journal article" date="2017" name="Int. J. Syst. Evol. Microbiol.">
        <title>Maripseudobacter aurantiacus gen. nov., sp. nov., a novel member of the family Flavobacteriaceae isolated from a sedimentation basin.</title>
        <authorList>
            <person name="Chen C."/>
            <person name="Su Y."/>
            <person name="Tao T."/>
            <person name="Fu G."/>
            <person name="Zhang C."/>
            <person name="Sun C."/>
            <person name="Zhang X."/>
            <person name="Wu M."/>
        </authorList>
    </citation>
    <scope>NUCLEOTIDE SEQUENCE [LARGE SCALE GENOMIC DNA]</scope>
    <source>
        <strain evidence="7">CDA4</strain>
    </source>
</reference>
<protein>
    <recommendedName>
        <fullName evidence="2">Pyridoxal phosphate homeostasis protein</fullName>
        <shortName evidence="2">PLP homeostasis protein</shortName>
    </recommendedName>
</protein>
<dbReference type="SUPFAM" id="SSF51419">
    <property type="entry name" value="PLP-binding barrel"/>
    <property type="match status" value="1"/>
</dbReference>
<comment type="similarity">
    <text evidence="2 4">Belongs to the pyridoxal phosphate-binding protein YggS/PROSC family.</text>
</comment>
<evidence type="ECO:0000313" key="6">
    <source>
        <dbReference type="EMBL" id="TLF44956.1"/>
    </source>
</evidence>
<evidence type="ECO:0000256" key="2">
    <source>
        <dbReference type="HAMAP-Rule" id="MF_02087"/>
    </source>
</evidence>
<dbReference type="AlphaFoldDB" id="A0A5R8M5W4"/>
<dbReference type="PANTHER" id="PTHR10146">
    <property type="entry name" value="PROLINE SYNTHETASE CO-TRANSCRIBED BACTERIAL HOMOLOG PROTEIN"/>
    <property type="match status" value="1"/>
</dbReference>
<comment type="caution">
    <text evidence="6">The sequence shown here is derived from an EMBL/GenBank/DDBJ whole genome shotgun (WGS) entry which is preliminary data.</text>
</comment>
<name>A0A5R8M5W4_9FLAO</name>
<dbReference type="PANTHER" id="PTHR10146:SF14">
    <property type="entry name" value="PYRIDOXAL PHOSPHATE HOMEOSTASIS PROTEIN"/>
    <property type="match status" value="1"/>
</dbReference>
<comment type="function">
    <text evidence="2">Pyridoxal 5'-phosphate (PLP)-binding protein, which is involved in PLP homeostasis.</text>
</comment>
<evidence type="ECO:0000256" key="4">
    <source>
        <dbReference type="RuleBase" id="RU004514"/>
    </source>
</evidence>
<dbReference type="InterPro" id="IPR011078">
    <property type="entry name" value="PyrdxlP_homeostasis"/>
</dbReference>
<dbReference type="Pfam" id="PF01168">
    <property type="entry name" value="Ala_racemase_N"/>
    <property type="match status" value="1"/>
</dbReference>
<dbReference type="HAMAP" id="MF_02087">
    <property type="entry name" value="PLP_homeostasis"/>
    <property type="match status" value="1"/>
</dbReference>
<dbReference type="InterPro" id="IPR001608">
    <property type="entry name" value="Ala_racemase_N"/>
</dbReference>
<organism evidence="6 7">
    <name type="scientific">Maribacter aurantiacus</name>
    <dbReference type="NCBI Taxonomy" id="1882343"/>
    <lineage>
        <taxon>Bacteria</taxon>
        <taxon>Pseudomonadati</taxon>
        <taxon>Bacteroidota</taxon>
        <taxon>Flavobacteriia</taxon>
        <taxon>Flavobacteriales</taxon>
        <taxon>Flavobacteriaceae</taxon>
        <taxon>Maribacter</taxon>
    </lineage>
</organism>
<evidence type="ECO:0000256" key="1">
    <source>
        <dbReference type="ARBA" id="ARBA00022898"/>
    </source>
</evidence>
<dbReference type="GO" id="GO:0030170">
    <property type="term" value="F:pyridoxal phosphate binding"/>
    <property type="evidence" value="ECO:0007669"/>
    <property type="project" value="UniProtKB-UniRule"/>
</dbReference>
<evidence type="ECO:0000259" key="5">
    <source>
        <dbReference type="Pfam" id="PF01168"/>
    </source>
</evidence>
<feature type="domain" description="Alanine racemase N-terminal" evidence="5">
    <location>
        <begin position="2"/>
        <end position="215"/>
    </location>
</feature>
<proteinExistence type="inferred from homology"/>
<sequence length="219" mass="25158">MSIAENLRSIKKEIPESVTLVAVSKTKPVSDILEAYHSGHKIFGENKVQEMVQKWEEMPKDIQWHMIGHVQRNKVKYMAEFVSLIHGVDSIKLLSEIDKQAKKHNRVIPCLLQVHIAEEDTKFGFDADEITDLIHHPEYKKLQNISVQGLMGMATFTDDMEQVRREFRTLNRLFRELKNTLPQIAILSMGMSGDYTVAIEEGSTMVRIGSSIFGKRNYK</sequence>
<dbReference type="CDD" id="cd00635">
    <property type="entry name" value="PLPDE_III_YBL036c_like"/>
    <property type="match status" value="1"/>
</dbReference>
<dbReference type="NCBIfam" id="TIGR00044">
    <property type="entry name" value="YggS family pyridoxal phosphate-dependent enzyme"/>
    <property type="match status" value="1"/>
</dbReference>
<dbReference type="Proteomes" id="UP000308382">
    <property type="component" value="Unassembled WGS sequence"/>
</dbReference>
<dbReference type="FunFam" id="3.20.20.10:FF:000024">
    <property type="entry name" value="Pyridoxal phosphate homeostasis protein"/>
    <property type="match status" value="1"/>
</dbReference>
<dbReference type="PIRSF" id="PIRSF004848">
    <property type="entry name" value="YBL036c_PLPDEIII"/>
    <property type="match status" value="1"/>
</dbReference>
<accession>A0A5R8M5W4</accession>
<keyword evidence="7" id="KW-1185">Reference proteome</keyword>
<dbReference type="Gene3D" id="3.20.20.10">
    <property type="entry name" value="Alanine racemase"/>
    <property type="match status" value="1"/>
</dbReference>
<dbReference type="EMBL" id="VBUK01000004">
    <property type="protein sequence ID" value="TLF44956.1"/>
    <property type="molecule type" value="Genomic_DNA"/>
</dbReference>
<dbReference type="OrthoDB" id="9804072at2"/>
<comment type="cofactor">
    <cofactor evidence="3">
        <name>pyridoxal 5'-phosphate</name>
        <dbReference type="ChEBI" id="CHEBI:597326"/>
    </cofactor>
</comment>
<keyword evidence="1 2" id="KW-0663">Pyridoxal phosphate</keyword>
<dbReference type="RefSeq" id="WP_138258164.1">
    <property type="nucleotide sequence ID" value="NZ_VBUK01000004.1"/>
</dbReference>
<gene>
    <name evidence="6" type="ORF">FEK29_09370</name>
</gene>
<evidence type="ECO:0000256" key="3">
    <source>
        <dbReference type="PIRSR" id="PIRSR004848-1"/>
    </source>
</evidence>
<dbReference type="InterPro" id="IPR029066">
    <property type="entry name" value="PLP-binding_barrel"/>
</dbReference>
<feature type="modified residue" description="N6-(pyridoxal phosphate)lysine" evidence="2 3">
    <location>
        <position position="25"/>
    </location>
</feature>
<evidence type="ECO:0000313" key="7">
    <source>
        <dbReference type="Proteomes" id="UP000308382"/>
    </source>
</evidence>